<accession>T1GFX1</accession>
<dbReference type="GO" id="GO:0006508">
    <property type="term" value="P:proteolysis"/>
    <property type="evidence" value="ECO:0007669"/>
    <property type="project" value="InterPro"/>
</dbReference>
<dbReference type="EMBL" id="CAQQ02015079">
    <property type="status" value="NOT_ANNOTATED_CDS"/>
    <property type="molecule type" value="Genomic_DNA"/>
</dbReference>
<dbReference type="PANTHER" id="PTHR11731:SF192">
    <property type="entry name" value="IP17501P"/>
    <property type="match status" value="1"/>
</dbReference>
<dbReference type="GO" id="GO:0005886">
    <property type="term" value="C:plasma membrane"/>
    <property type="evidence" value="ECO:0007669"/>
    <property type="project" value="TreeGrafter"/>
</dbReference>
<sequence length="275" mass="32555">DILSGKFNIKRFNGTWRNDESIIYKDRSGFLLKYNVHENRADRLNIKEIQFHYVSYEVSADEQYVLLVKNYIKIFRHSFLAQYDILNLQTGIITELTINNKQEYLLMATWSPVGNALILNYDRNLYYKSSVFGKEIQLTNNQYFNGIPDWVYEEEVFNSNVAVWFSPDGNRIAFIQFDDSQTSLINIPIYGESGNMNFQYTKNRPIFYPKAGSKNPFVKLFYINLNDTHFLPYQIQAPEELNTSEYIITVVSWVNNYKILSIWMNRVQNMAIYYL</sequence>
<reference evidence="2" key="2">
    <citation type="submission" date="2015-06" db="UniProtKB">
        <authorList>
            <consortium name="EnsemblMetazoa"/>
        </authorList>
    </citation>
    <scope>IDENTIFICATION</scope>
</reference>
<organism evidence="2 3">
    <name type="scientific">Megaselia scalaris</name>
    <name type="common">Humpbacked fly</name>
    <name type="synonym">Phora scalaris</name>
    <dbReference type="NCBI Taxonomy" id="36166"/>
    <lineage>
        <taxon>Eukaryota</taxon>
        <taxon>Metazoa</taxon>
        <taxon>Ecdysozoa</taxon>
        <taxon>Arthropoda</taxon>
        <taxon>Hexapoda</taxon>
        <taxon>Insecta</taxon>
        <taxon>Pterygota</taxon>
        <taxon>Neoptera</taxon>
        <taxon>Endopterygota</taxon>
        <taxon>Diptera</taxon>
        <taxon>Brachycera</taxon>
        <taxon>Muscomorpha</taxon>
        <taxon>Platypezoidea</taxon>
        <taxon>Phoridae</taxon>
        <taxon>Megaseliini</taxon>
        <taxon>Megaselia</taxon>
    </lineage>
</organism>
<proteinExistence type="predicted"/>
<evidence type="ECO:0000313" key="2">
    <source>
        <dbReference type="EnsemblMetazoa" id="MESCA002273-PA"/>
    </source>
</evidence>
<feature type="domain" description="Dipeptidylpeptidase IV N-terminal" evidence="1">
    <location>
        <begin position="59"/>
        <end position="271"/>
    </location>
</feature>
<dbReference type="EnsemblMetazoa" id="MESCA002273-RA">
    <property type="protein sequence ID" value="MESCA002273-PA"/>
    <property type="gene ID" value="MESCA002273"/>
</dbReference>
<dbReference type="InterPro" id="IPR050278">
    <property type="entry name" value="Serine_Prot_S9B/DPPIV"/>
</dbReference>
<dbReference type="AlphaFoldDB" id="T1GFX1"/>
<reference evidence="3" key="1">
    <citation type="submission" date="2013-02" db="EMBL/GenBank/DDBJ databases">
        <authorList>
            <person name="Hughes D."/>
        </authorList>
    </citation>
    <scope>NUCLEOTIDE SEQUENCE</scope>
    <source>
        <strain>Durham</strain>
        <strain evidence="3">NC isolate 2 -- Noor lab</strain>
    </source>
</reference>
<dbReference type="OMA" id="RELWNIS"/>
<evidence type="ECO:0000313" key="3">
    <source>
        <dbReference type="Proteomes" id="UP000015102"/>
    </source>
</evidence>
<dbReference type="HOGENOM" id="CLU_1014015_0_0_1"/>
<dbReference type="Pfam" id="PF00930">
    <property type="entry name" value="DPPIV_N"/>
    <property type="match status" value="1"/>
</dbReference>
<dbReference type="InterPro" id="IPR002469">
    <property type="entry name" value="Peptidase_S9B_N"/>
</dbReference>
<dbReference type="PANTHER" id="PTHR11731">
    <property type="entry name" value="PROTEASE FAMILY S9B,C DIPEPTIDYL-PEPTIDASE IV-RELATED"/>
    <property type="match status" value="1"/>
</dbReference>
<dbReference type="Proteomes" id="UP000015102">
    <property type="component" value="Unassembled WGS sequence"/>
</dbReference>
<evidence type="ECO:0000259" key="1">
    <source>
        <dbReference type="Pfam" id="PF00930"/>
    </source>
</evidence>
<dbReference type="GO" id="GO:0008239">
    <property type="term" value="F:dipeptidyl-peptidase activity"/>
    <property type="evidence" value="ECO:0007669"/>
    <property type="project" value="TreeGrafter"/>
</dbReference>
<dbReference type="STRING" id="36166.T1GFX1"/>
<protein>
    <recommendedName>
        <fullName evidence="1">Dipeptidylpeptidase IV N-terminal domain-containing protein</fullName>
    </recommendedName>
</protein>
<dbReference type="SUPFAM" id="SSF82171">
    <property type="entry name" value="DPP6 N-terminal domain-like"/>
    <property type="match status" value="1"/>
</dbReference>
<dbReference type="Gene3D" id="2.140.10.30">
    <property type="entry name" value="Dipeptidylpeptidase IV, N-terminal domain"/>
    <property type="match status" value="1"/>
</dbReference>
<name>T1GFX1_MEGSC</name>
<keyword evidence="3" id="KW-1185">Reference proteome</keyword>